<organism evidence="9 10">
    <name type="scientific">Amphibalanus amphitrite</name>
    <name type="common">Striped barnacle</name>
    <name type="synonym">Balanus amphitrite</name>
    <dbReference type="NCBI Taxonomy" id="1232801"/>
    <lineage>
        <taxon>Eukaryota</taxon>
        <taxon>Metazoa</taxon>
        <taxon>Ecdysozoa</taxon>
        <taxon>Arthropoda</taxon>
        <taxon>Crustacea</taxon>
        <taxon>Multicrustacea</taxon>
        <taxon>Cirripedia</taxon>
        <taxon>Thoracica</taxon>
        <taxon>Thoracicalcarea</taxon>
        <taxon>Balanomorpha</taxon>
        <taxon>Balanoidea</taxon>
        <taxon>Balanidae</taxon>
        <taxon>Amphibalaninae</taxon>
        <taxon>Amphibalanus</taxon>
    </lineage>
</organism>
<proteinExistence type="predicted"/>
<dbReference type="InterPro" id="IPR037193">
    <property type="entry name" value="GDNF_alpha"/>
</dbReference>
<dbReference type="OrthoDB" id="6374728at2759"/>
<evidence type="ECO:0000256" key="7">
    <source>
        <dbReference type="SAM" id="SignalP"/>
    </source>
</evidence>
<keyword evidence="2" id="KW-1003">Cell membrane</keyword>
<dbReference type="Pfam" id="PF02351">
    <property type="entry name" value="GDNF"/>
    <property type="match status" value="1"/>
</dbReference>
<sequence length="357" mass="39568">MVLAVVISQCVCRSVDCVSVCARSGLLPCDCVSVTPTVACCHVTVCLFVPSVACCHVTVCLFVLAVACYQVTVCLFLPSVACSTVTVTKCTAALRTLVAFQFFQPTCLCKEPRIDPECNKYRNLVFDHPCYTVKQKDKDPYPVHALPTCGYALDACRRQAHCSRLYDNFINSCDFRDNRCLMTNSRACYNAWNQLRLSPVFGCICPDSTAACQQIFDLVHRNPCVVDVLAGGDWDASRRPVDPLLVTPLVDLTSEPTYNSSLTETLYGSTDPFGARGHGGGRSHQPTRTYRESGGKGAGHEIWENTKRSFHINSGEGSEQQKRWMLDTEKSFSYILMCCVVRCVETSSFSWCCMYLS</sequence>
<feature type="region of interest" description="Disordered" evidence="6">
    <location>
        <begin position="276"/>
        <end position="299"/>
    </location>
</feature>
<evidence type="ECO:0000256" key="1">
    <source>
        <dbReference type="ARBA" id="ARBA00004236"/>
    </source>
</evidence>
<keyword evidence="3 7" id="KW-0732">Signal</keyword>
<name>A0A6A4W014_AMPAM</name>
<evidence type="ECO:0000313" key="10">
    <source>
        <dbReference type="Proteomes" id="UP000440578"/>
    </source>
</evidence>
<evidence type="ECO:0000259" key="8">
    <source>
        <dbReference type="SMART" id="SM00907"/>
    </source>
</evidence>
<keyword evidence="4" id="KW-0472">Membrane</keyword>
<evidence type="ECO:0000256" key="2">
    <source>
        <dbReference type="ARBA" id="ARBA00022475"/>
    </source>
</evidence>
<dbReference type="SUPFAM" id="SSF110035">
    <property type="entry name" value="GDNF receptor-like"/>
    <property type="match status" value="1"/>
</dbReference>
<feature type="domain" description="GDNF/GAS1" evidence="8">
    <location>
        <begin position="149"/>
        <end position="224"/>
    </location>
</feature>
<keyword evidence="5" id="KW-0325">Glycoprotein</keyword>
<evidence type="ECO:0000256" key="5">
    <source>
        <dbReference type="ARBA" id="ARBA00023180"/>
    </source>
</evidence>
<accession>A0A6A4W014</accession>
<feature type="chain" id="PRO_5025455430" description="GDNF/GAS1 domain-containing protein" evidence="7">
    <location>
        <begin position="18"/>
        <end position="357"/>
    </location>
</feature>
<evidence type="ECO:0000256" key="6">
    <source>
        <dbReference type="SAM" id="MobiDB-lite"/>
    </source>
</evidence>
<keyword evidence="10" id="KW-1185">Reference proteome</keyword>
<dbReference type="InterPro" id="IPR016017">
    <property type="entry name" value="GDNF/GAS1"/>
</dbReference>
<comment type="caution">
    <text evidence="9">The sequence shown here is derived from an EMBL/GenBank/DDBJ whole genome shotgun (WGS) entry which is preliminary data.</text>
</comment>
<feature type="signal peptide" evidence="7">
    <location>
        <begin position="1"/>
        <end position="17"/>
    </location>
</feature>
<evidence type="ECO:0000313" key="9">
    <source>
        <dbReference type="EMBL" id="KAF0295448.1"/>
    </source>
</evidence>
<evidence type="ECO:0000256" key="3">
    <source>
        <dbReference type="ARBA" id="ARBA00022729"/>
    </source>
</evidence>
<protein>
    <recommendedName>
        <fullName evidence="8">GDNF/GAS1 domain-containing protein</fullName>
    </recommendedName>
</protein>
<dbReference type="Proteomes" id="UP000440578">
    <property type="component" value="Unassembled WGS sequence"/>
</dbReference>
<comment type="subcellular location">
    <subcellularLocation>
        <location evidence="1">Cell membrane</location>
    </subcellularLocation>
</comment>
<reference evidence="9 10" key="1">
    <citation type="submission" date="2019-07" db="EMBL/GenBank/DDBJ databases">
        <title>Draft genome assembly of a fouling barnacle, Amphibalanus amphitrite (Darwin, 1854): The first reference genome for Thecostraca.</title>
        <authorList>
            <person name="Kim W."/>
        </authorList>
    </citation>
    <scope>NUCLEOTIDE SEQUENCE [LARGE SCALE GENOMIC DNA]</scope>
    <source>
        <strain evidence="9">SNU_AA5</strain>
        <tissue evidence="9">Soma without cirri and trophi</tissue>
    </source>
</reference>
<feature type="domain" description="GDNF/GAS1" evidence="8">
    <location>
        <begin position="60"/>
        <end position="130"/>
    </location>
</feature>
<dbReference type="AlphaFoldDB" id="A0A6A4W014"/>
<dbReference type="EMBL" id="VIIS01001616">
    <property type="protein sequence ID" value="KAF0295448.1"/>
    <property type="molecule type" value="Genomic_DNA"/>
</dbReference>
<evidence type="ECO:0000256" key="4">
    <source>
        <dbReference type="ARBA" id="ARBA00023136"/>
    </source>
</evidence>
<gene>
    <name evidence="9" type="ORF">FJT64_007006</name>
</gene>
<dbReference type="SMART" id="SM00907">
    <property type="entry name" value="GDNF"/>
    <property type="match status" value="2"/>
</dbReference>
<dbReference type="GO" id="GO:0005886">
    <property type="term" value="C:plasma membrane"/>
    <property type="evidence" value="ECO:0007669"/>
    <property type="project" value="UniProtKB-SubCell"/>
</dbReference>
<feature type="compositionally biased region" description="Basic and acidic residues" evidence="6">
    <location>
        <begin position="289"/>
        <end position="299"/>
    </location>
</feature>